<dbReference type="Proteomes" id="UP000051952">
    <property type="component" value="Unassembled WGS sequence"/>
</dbReference>
<evidence type="ECO:0000256" key="1">
    <source>
        <dbReference type="SAM" id="MobiDB-lite"/>
    </source>
</evidence>
<dbReference type="Gene3D" id="3.80.10.10">
    <property type="entry name" value="Ribonuclease Inhibitor"/>
    <property type="match status" value="1"/>
</dbReference>
<gene>
    <name evidence="2" type="ORF">BSAL_09910</name>
</gene>
<dbReference type="VEuPathDB" id="TriTrypDB:BSAL_09910"/>
<dbReference type="SUPFAM" id="SSF69322">
    <property type="entry name" value="Tricorn protease domain 2"/>
    <property type="match status" value="1"/>
</dbReference>
<dbReference type="InterPro" id="IPR027417">
    <property type="entry name" value="P-loop_NTPase"/>
</dbReference>
<dbReference type="OrthoDB" id="120976at2759"/>
<evidence type="ECO:0000313" key="3">
    <source>
        <dbReference type="Proteomes" id="UP000051952"/>
    </source>
</evidence>
<dbReference type="SUPFAM" id="SSF52047">
    <property type="entry name" value="RNI-like"/>
    <property type="match status" value="1"/>
</dbReference>
<organism evidence="2 3">
    <name type="scientific">Bodo saltans</name>
    <name type="common">Flagellated protozoan</name>
    <dbReference type="NCBI Taxonomy" id="75058"/>
    <lineage>
        <taxon>Eukaryota</taxon>
        <taxon>Discoba</taxon>
        <taxon>Euglenozoa</taxon>
        <taxon>Kinetoplastea</taxon>
        <taxon>Metakinetoplastina</taxon>
        <taxon>Eubodonida</taxon>
        <taxon>Bodonidae</taxon>
        <taxon>Bodo</taxon>
    </lineage>
</organism>
<dbReference type="SUPFAM" id="SSF52540">
    <property type="entry name" value="P-loop containing nucleoside triphosphate hydrolases"/>
    <property type="match status" value="1"/>
</dbReference>
<sequence>MTSLHQALSEVYISECSSLKMKPNSVVVQYLDDKERQHGDASHIPDLNFSKNFLGRKGVLPLLTVFLRCVSLRLLNLNGVGLTDLACSVLAETLGRHPSVCVVYLKDNFITADSLPALKRLTFAFLERAERNPSTAAHIKRKNDETEFEIHVDPNPGIYESVVAELAVVRRTANKADLEAAIAAPVPPSAVAPTSFTTAPQGEIDSYYDRKHSRSFAKNLAQIQRRLQQESIYNAKLGRRVKPNSEGWIVLGVYFSSTFGEFPDEAQLIHRKLIPLLNFRLRPLKVHLVPVMLHTMEDEDFRISNTFQADGGMPIHSDRLPPRRKTARQWAADEGHDDTGVLWNASSSEVAEVREFAIRDACDIFVALHSDMYSPSCHAVDWAALETSPDNGAIPTLLFKRNVHCVPPGLQHLFDYKACLQQSLAHSNHELEHGNGPKPKLADMISERKILVNDFVLFKRRVDERVPHAMRHEYHATFSHVDTNGVARFTLDDSFFSTMSQDIFCAALAFRQKRLSGLSDRPTVLPPPQECPTIGRQNWRGGHINANPFAHLEHKLGADDPERNREPFFTKDISEKLVVVGDDDQNDGPLFHAVYGQRGMGRTTQLRAASLRIQSLKHKNANMVVSHSVTSGSKTLLGVMTGVLQQLVPPNTPVFPDWPSFDDDSALCAAFCDTLRTRATMIPRFTSCLWILIDDDDAVEFGSSFSEAFQTTQRFELLRSSMPHEGMQVKVVFTTNIRPKPHHGFSVIEVPSFDEIEAADLFVTIMLGIDKVPEAVLEEVKHAAHYLVLHKKHGIKPLYLQLAAREMLQSNESMSMVNIAEQLPGTVEELLSAGIRGTLPKDMTSVLDAIALAPTPVNGAMVRHAISPCRRTPSFSAVAAARTWFSKRRWGNFTSPAMSSSCLLVAFLVNFSYLFANSTRSRNRGIFTNPRTNFTGSIWRTDMTLGSRTIAESLATRPKERKVIVADRVLPVNVWETTLLRLTLIRDDVHIVRGLSSYFDVMKFFATPHRLFALLSAHRPDELRLLVERLLLLLCAEGAVLPADPLAPQRLTSHHVRSKLSELRVSQQFAANEPDGLLRHTRQNPLALLMEYTRYLMENWEVLLRHPVFLYACPQYAPPAVSSDVEAALSLYTTAYLRRDCSFSFAKRCYETALLLTSQAQEQPSTNETGRGTNATGPHDTSTDAQANGGPRLKTFLVASQVSKSFVATFRSITDAKPHEITPTMASPSTGLAPPEDENGGKSFGYVGVVLMPLENTTKTTADFGFGAGKNFAQVSLAKGTFFLSVKAHVNAICALDVVETRHAVRIASAAYYDPEIVITALLMSRHAGDASRLQMVGRLQLQNVQRPMISSIAMSPVTQSQLPDRGTDDGQRCPMMCVAVKNMLHVFEGQRFGHDNLYNRKGSIAAQIYSGHDNRIVHYGFSPAGAKVFSIDVSGHCFVWGTPESPCSGTILAVTDFGTLPTFARFVDHETILVVTSRGVLLWNSGTSQVQQLLTNPTRQQLDGNYAMLHFQPPPYVYGSLEDTELLQLPPHVKVHRLLEQLREKKHPTVTYMSFDGITIFDASEKQLKVFKRQHIPPQNELECDQPPILLFAKEASHSCPILPHVSTSDSVGNVDVENWRWFLGSRSAVAIDTKENIVKCFELLKGQQVPLFYAVKSDTQSSSMFSLLDEAVLAGEGEDRIVVAERQGSIHILTKTPGALLYPVPPLTTM</sequence>
<evidence type="ECO:0000313" key="2">
    <source>
        <dbReference type="EMBL" id="CUG87390.1"/>
    </source>
</evidence>
<name>A0A0S4JB15_BODSA</name>
<proteinExistence type="predicted"/>
<protein>
    <submittedName>
        <fullName evidence="2">Uncharacterized protein</fullName>
    </submittedName>
</protein>
<dbReference type="InterPro" id="IPR032675">
    <property type="entry name" value="LRR_dom_sf"/>
</dbReference>
<keyword evidence="3" id="KW-1185">Reference proteome</keyword>
<feature type="compositionally biased region" description="Polar residues" evidence="1">
    <location>
        <begin position="1160"/>
        <end position="1186"/>
    </location>
</feature>
<dbReference type="EMBL" id="CYKH01001507">
    <property type="protein sequence ID" value="CUG87390.1"/>
    <property type="molecule type" value="Genomic_DNA"/>
</dbReference>
<reference evidence="3" key="1">
    <citation type="submission" date="2015-09" db="EMBL/GenBank/DDBJ databases">
        <authorList>
            <consortium name="Pathogen Informatics"/>
        </authorList>
    </citation>
    <scope>NUCLEOTIDE SEQUENCE [LARGE SCALE GENOMIC DNA]</scope>
    <source>
        <strain evidence="3">Lake Konstanz</strain>
    </source>
</reference>
<feature type="region of interest" description="Disordered" evidence="1">
    <location>
        <begin position="1160"/>
        <end position="1189"/>
    </location>
</feature>
<accession>A0A0S4JB15</accession>